<name>A0A0J9H2A4_9RHOB</name>
<dbReference type="GO" id="GO:0004713">
    <property type="term" value="F:protein tyrosine kinase activity"/>
    <property type="evidence" value="ECO:0007669"/>
    <property type="project" value="TreeGrafter"/>
</dbReference>
<dbReference type="AlphaFoldDB" id="A0A0J9H2A4"/>
<dbReference type="PANTHER" id="PTHR32309">
    <property type="entry name" value="TYROSINE-PROTEIN KINASE"/>
    <property type="match status" value="1"/>
</dbReference>
<accession>A0A0J9H2A4</accession>
<proteinExistence type="predicted"/>
<dbReference type="STRING" id="1675527.AIOL_004817"/>
<comment type="caution">
    <text evidence="4">The sequence shown here is derived from an EMBL/GenBank/DDBJ whole genome shotgun (WGS) entry which is preliminary data.</text>
</comment>
<keyword evidence="3" id="KW-0472">Membrane</keyword>
<protein>
    <submittedName>
        <fullName evidence="4">Capsule polysaccharide export inner-membrane protein</fullName>
    </submittedName>
</protein>
<keyword evidence="3" id="KW-0812">Transmembrane</keyword>
<dbReference type="EMBL" id="LFTY01000002">
    <property type="protein sequence ID" value="KMW59833.1"/>
    <property type="molecule type" value="Genomic_DNA"/>
</dbReference>
<evidence type="ECO:0000256" key="1">
    <source>
        <dbReference type="SAM" id="Coils"/>
    </source>
</evidence>
<feature type="transmembrane region" description="Helical" evidence="3">
    <location>
        <begin position="39"/>
        <end position="61"/>
    </location>
</feature>
<keyword evidence="5" id="KW-1185">Reference proteome</keyword>
<gene>
    <name evidence="4" type="ORF">AIOL_004817</name>
</gene>
<organism evidence="4 5">
    <name type="scientific">Candidatus Rhodobacter oscarellae</name>
    <dbReference type="NCBI Taxonomy" id="1675527"/>
    <lineage>
        <taxon>Bacteria</taxon>
        <taxon>Pseudomonadati</taxon>
        <taxon>Pseudomonadota</taxon>
        <taxon>Alphaproteobacteria</taxon>
        <taxon>Rhodobacterales</taxon>
        <taxon>Rhodobacter group</taxon>
        <taxon>Rhodobacter</taxon>
    </lineage>
</organism>
<dbReference type="PANTHER" id="PTHR32309:SF13">
    <property type="entry name" value="FERRIC ENTEROBACTIN TRANSPORT PROTEIN FEPE"/>
    <property type="match status" value="1"/>
</dbReference>
<sequence>MKVAAAPPPPPPAKPTPAPPKPDPILPPAQVSGLKTRHYLVLVSFLLMFVLPVCVTGWYMWTRAADQYVSRVGFSIRAEEPAAGINSLLGPLALGSGSSSASDAELLYQFIQSQSLVAALDTRLDLRAIWAKPGASRDPVFVYDPPGTIEDLLEQWALMVRVFYDSTTGLIELRAHAFTPEDALAISEAVFAESTKMINAMTAVAREDAIGYARDELNLALERLKNSRAEVTEFRNKNQLVDPTIDIEGQAGLLATLNAQLAEALIELDLLKQSTRETDPRISQFERKVAVIEDRIADERRKLGLGGQSGSNDAMANLVGEYERLIVDREFAEQTYTAALASFDAAQSDARRQTRYLAPYLTPTFAEKSEYPQRLTILGLVALFSFLVWAIFVLIAYSLRDRR</sequence>
<dbReference type="InterPro" id="IPR050445">
    <property type="entry name" value="Bact_polysacc_biosynth/exp"/>
</dbReference>
<evidence type="ECO:0000256" key="3">
    <source>
        <dbReference type="SAM" id="Phobius"/>
    </source>
</evidence>
<feature type="region of interest" description="Disordered" evidence="2">
    <location>
        <begin position="1"/>
        <end position="27"/>
    </location>
</feature>
<evidence type="ECO:0000313" key="4">
    <source>
        <dbReference type="EMBL" id="KMW59833.1"/>
    </source>
</evidence>
<dbReference type="Proteomes" id="UP000037178">
    <property type="component" value="Unassembled WGS sequence"/>
</dbReference>
<dbReference type="GO" id="GO:0005886">
    <property type="term" value="C:plasma membrane"/>
    <property type="evidence" value="ECO:0007669"/>
    <property type="project" value="TreeGrafter"/>
</dbReference>
<keyword evidence="1" id="KW-0175">Coiled coil</keyword>
<dbReference type="PATRIC" id="fig|1675527.3.peg.5053"/>
<reference evidence="4 5" key="1">
    <citation type="submission" date="2015-06" db="EMBL/GenBank/DDBJ databases">
        <title>Draft genome sequence of an Alphaproteobacteria species associated to the Mediterranean sponge Oscarella lobularis.</title>
        <authorList>
            <person name="Jourda C."/>
            <person name="Santini S."/>
            <person name="Claverie J.-M."/>
        </authorList>
    </citation>
    <scope>NUCLEOTIDE SEQUENCE [LARGE SCALE GENOMIC DNA]</scope>
    <source>
        <strain evidence="4">IGS</strain>
    </source>
</reference>
<evidence type="ECO:0000313" key="5">
    <source>
        <dbReference type="Proteomes" id="UP000037178"/>
    </source>
</evidence>
<keyword evidence="3" id="KW-1133">Transmembrane helix</keyword>
<feature type="coiled-coil region" evidence="1">
    <location>
        <begin position="217"/>
        <end position="302"/>
    </location>
</feature>
<evidence type="ECO:0000256" key="2">
    <source>
        <dbReference type="SAM" id="MobiDB-lite"/>
    </source>
</evidence>
<feature type="transmembrane region" description="Helical" evidence="3">
    <location>
        <begin position="377"/>
        <end position="399"/>
    </location>
</feature>